<dbReference type="InterPro" id="IPR017896">
    <property type="entry name" value="4Fe4S_Fe-S-bd"/>
</dbReference>
<dbReference type="InterPro" id="IPR017900">
    <property type="entry name" value="4Fe4S_Fe_S_CS"/>
</dbReference>
<dbReference type="PANTHER" id="PTHR30176">
    <property type="entry name" value="FERREDOXIN-TYPE PROTEIN NAPH"/>
    <property type="match status" value="1"/>
</dbReference>
<dbReference type="Pfam" id="PF12801">
    <property type="entry name" value="Fer4_5"/>
    <property type="match status" value="3"/>
</dbReference>
<name>A0A8J8MQ52_9FIRM</name>
<dbReference type="GO" id="GO:0046872">
    <property type="term" value="F:metal ion binding"/>
    <property type="evidence" value="ECO:0007669"/>
    <property type="project" value="UniProtKB-KW"/>
</dbReference>
<evidence type="ECO:0000313" key="9">
    <source>
        <dbReference type="EMBL" id="QUI25711.1"/>
    </source>
</evidence>
<dbReference type="GO" id="GO:0051539">
    <property type="term" value="F:4 iron, 4 sulfur cluster binding"/>
    <property type="evidence" value="ECO:0007669"/>
    <property type="project" value="UniProtKB-KW"/>
</dbReference>
<keyword evidence="1" id="KW-0813">Transport</keyword>
<keyword evidence="3" id="KW-0479">Metal-binding</keyword>
<evidence type="ECO:0000256" key="1">
    <source>
        <dbReference type="ARBA" id="ARBA00022448"/>
    </source>
</evidence>
<dbReference type="PROSITE" id="PS00198">
    <property type="entry name" value="4FE4S_FER_1"/>
    <property type="match status" value="1"/>
</dbReference>
<dbReference type="AlphaFoldDB" id="A0A8J8MQ52"/>
<evidence type="ECO:0000256" key="2">
    <source>
        <dbReference type="ARBA" id="ARBA00022485"/>
    </source>
</evidence>
<dbReference type="EMBL" id="CP058649">
    <property type="protein sequence ID" value="QUI25711.1"/>
    <property type="molecule type" value="Genomic_DNA"/>
</dbReference>
<keyword evidence="2" id="KW-0004">4Fe-4S</keyword>
<keyword evidence="7" id="KW-1133">Transmembrane helix</keyword>
<feature type="domain" description="4Fe-4S ferredoxin-type" evidence="8">
    <location>
        <begin position="209"/>
        <end position="231"/>
    </location>
</feature>
<keyword evidence="7" id="KW-0472">Membrane</keyword>
<evidence type="ECO:0000256" key="7">
    <source>
        <dbReference type="SAM" id="Phobius"/>
    </source>
</evidence>
<feature type="domain" description="4Fe-4S ferredoxin-type" evidence="8">
    <location>
        <begin position="232"/>
        <end position="263"/>
    </location>
</feature>
<feature type="transmembrane region" description="Helical" evidence="7">
    <location>
        <begin position="62"/>
        <end position="88"/>
    </location>
</feature>
<dbReference type="Gene3D" id="3.30.70.20">
    <property type="match status" value="1"/>
</dbReference>
<feature type="transmembrane region" description="Helical" evidence="7">
    <location>
        <begin position="109"/>
        <end position="126"/>
    </location>
</feature>
<dbReference type="PANTHER" id="PTHR30176:SF3">
    <property type="entry name" value="FERREDOXIN-TYPE PROTEIN NAPH"/>
    <property type="match status" value="1"/>
</dbReference>
<accession>A0A8J8MQ52</accession>
<dbReference type="PROSITE" id="PS51379">
    <property type="entry name" value="4FE4S_FER_2"/>
    <property type="match status" value="2"/>
</dbReference>
<reference evidence="9" key="1">
    <citation type="submission" date="2020-07" db="EMBL/GenBank/DDBJ databases">
        <title>Vallitalea pronyensis genome.</title>
        <authorList>
            <person name="Postec A."/>
        </authorList>
    </citation>
    <scope>NUCLEOTIDE SEQUENCE</scope>
    <source>
        <strain evidence="9">FatNI3</strain>
    </source>
</reference>
<evidence type="ECO:0000313" key="10">
    <source>
        <dbReference type="Proteomes" id="UP000683246"/>
    </source>
</evidence>
<organism evidence="9 10">
    <name type="scientific">Vallitalea pronyensis</name>
    <dbReference type="NCBI Taxonomy" id="1348613"/>
    <lineage>
        <taxon>Bacteria</taxon>
        <taxon>Bacillati</taxon>
        <taxon>Bacillota</taxon>
        <taxon>Clostridia</taxon>
        <taxon>Lachnospirales</taxon>
        <taxon>Vallitaleaceae</taxon>
        <taxon>Vallitalea</taxon>
    </lineage>
</organism>
<dbReference type="GO" id="GO:0005886">
    <property type="term" value="C:plasma membrane"/>
    <property type="evidence" value="ECO:0007669"/>
    <property type="project" value="TreeGrafter"/>
</dbReference>
<keyword evidence="6" id="KW-0411">Iron-sulfur</keyword>
<protein>
    <submittedName>
        <fullName evidence="9">4Fe-4S binding protein</fullName>
    </submittedName>
</protein>
<dbReference type="InterPro" id="IPR051684">
    <property type="entry name" value="Electron_Trans/Redox"/>
</dbReference>
<gene>
    <name evidence="9" type="ORF">HZI73_12935</name>
</gene>
<dbReference type="Gene3D" id="3.40.50.1780">
    <property type="match status" value="1"/>
</dbReference>
<evidence type="ECO:0000256" key="4">
    <source>
        <dbReference type="ARBA" id="ARBA00022982"/>
    </source>
</evidence>
<evidence type="ECO:0000259" key="8">
    <source>
        <dbReference type="PROSITE" id="PS51379"/>
    </source>
</evidence>
<evidence type="ECO:0000256" key="6">
    <source>
        <dbReference type="ARBA" id="ARBA00023014"/>
    </source>
</evidence>
<feature type="transmembrane region" description="Helical" evidence="7">
    <location>
        <begin position="167"/>
        <end position="186"/>
    </location>
</feature>
<keyword evidence="10" id="KW-1185">Reference proteome</keyword>
<dbReference type="KEGG" id="vpy:HZI73_12935"/>
<sequence>MMTLIGSNSYFTGFMHKTIYKGNTKAVCVPFMNCYSCPGARFSCPIGGLQAVLGSRKKYVSLYITGFLLLVGILFGRLICGFLCPFGFIQDMIHKIPSKKFKVYQPFTYIKYGLLVLLVILLPMFLTNDIGVGDPYYCKYVCPIGTLEGGIFLVSTNKALQTIVGFLFYYKLTILIIILLTAVIIYRPFCKILCPLGVIYGLMNRISFGKINLNKEACISCSTCKKVCKMEVVPFIDPNVVECIRCGTCLGKCPTKALLFTYKHGQQMKNVRKEEVYDIREIQK</sequence>
<evidence type="ECO:0000256" key="3">
    <source>
        <dbReference type="ARBA" id="ARBA00022723"/>
    </source>
</evidence>
<keyword evidence="7" id="KW-0812">Transmembrane</keyword>
<dbReference type="Proteomes" id="UP000683246">
    <property type="component" value="Chromosome"/>
</dbReference>
<evidence type="ECO:0000256" key="5">
    <source>
        <dbReference type="ARBA" id="ARBA00023004"/>
    </source>
</evidence>
<dbReference type="SUPFAM" id="SSF54862">
    <property type="entry name" value="4Fe-4S ferredoxins"/>
    <property type="match status" value="1"/>
</dbReference>
<keyword evidence="4" id="KW-0249">Electron transport</keyword>
<keyword evidence="5" id="KW-0408">Iron</keyword>
<proteinExistence type="predicted"/>